<evidence type="ECO:0000256" key="4">
    <source>
        <dbReference type="ARBA" id="ARBA00022741"/>
    </source>
</evidence>
<dbReference type="PANTHER" id="PTHR43721">
    <property type="entry name" value="ELONGATION FACTOR TU-RELATED"/>
    <property type="match status" value="1"/>
</dbReference>
<dbReference type="InterPro" id="IPR000795">
    <property type="entry name" value="T_Tr_GTP-bd_dom"/>
</dbReference>
<evidence type="ECO:0000256" key="1">
    <source>
        <dbReference type="ARBA" id="ARBA00004496"/>
    </source>
</evidence>
<dbReference type="Proteomes" id="UP001589896">
    <property type="component" value="Unassembled WGS sequence"/>
</dbReference>
<dbReference type="SUPFAM" id="SSF50465">
    <property type="entry name" value="EF-Tu/eEF-1alpha/eIF2-gamma C-terminal domain"/>
    <property type="match status" value="1"/>
</dbReference>
<dbReference type="InterPro" id="IPR009001">
    <property type="entry name" value="Transl_elong_EF1A/Init_IF2_C"/>
</dbReference>
<keyword evidence="5" id="KW-0648">Protein biosynthesis</keyword>
<accession>A0ABV6RS43</accession>
<comment type="function">
    <text evidence="7">Translation factor necessary for the incorporation of selenocysteine into proteins. It probably replaces EF-Tu for the insertion of selenocysteine directed by the UGA codon. SelB binds GTP and GDP.</text>
</comment>
<dbReference type="InterPro" id="IPR027417">
    <property type="entry name" value="P-loop_NTPase"/>
</dbReference>
<evidence type="ECO:0000256" key="5">
    <source>
        <dbReference type="ARBA" id="ARBA00022917"/>
    </source>
</evidence>
<keyword evidence="11" id="KW-1185">Reference proteome</keyword>
<proteinExistence type="predicted"/>
<evidence type="ECO:0000256" key="7">
    <source>
        <dbReference type="ARBA" id="ARBA00025526"/>
    </source>
</evidence>
<dbReference type="PROSITE" id="PS51722">
    <property type="entry name" value="G_TR_2"/>
    <property type="match status" value="1"/>
</dbReference>
<evidence type="ECO:0000256" key="2">
    <source>
        <dbReference type="ARBA" id="ARBA00015953"/>
    </source>
</evidence>
<evidence type="ECO:0000256" key="6">
    <source>
        <dbReference type="ARBA" id="ARBA00023134"/>
    </source>
</evidence>
<dbReference type="CDD" id="cd04171">
    <property type="entry name" value="SelB"/>
    <property type="match status" value="1"/>
</dbReference>
<sequence>MRWSEGVRLIGTAGHIDHGKSTLVHALTGIHPSHLPEEHAREMTIDLGYAYLEHPNGYKLGVVDVPGHERLVRNMVAGATGFELALWVVDARESVMPQSREHLHILDLLGVRCLVPVLTKADLASEEQIATACEEIGALLHSVRARVEPLHVVDSLSGRGIAELQRSIFALCREREDPDDDALPYLPIDRAFSLRGIGTVVTGTLMRGRLAEGDHVSISSVPGAWRIRSLNNHHAPVREIGPGHRVGVNLAGLEADAVRRGDTLVSRNYPYTGRFFNVRVELVHGTTLEWKHGLRMLFHAGATETECRVWGLVDEGDALWAQVELPREMAFFPRQRFILRGTNPRVTVGGGEVLDLSPDRPRRVTPAERSAHALRERGEPWLATYLAGGDRGVYRTTALARRWMVRESELIRQALESPELAVGPEGAREEAGSLVWRRAEGQALLTRLRDYVARQPRNEKFLPFAKLGRELGLRLPDLHAWLQRLYEQENDAAALLRADTRLERTGMVLYPGEVAFSAEERRIARRIVGRLKAEGLQPARIQDLHRQHASEPEIVERVLAKLRAAGQIVLVSPDFALHPIAEAHLRSAPALQGLDGVSAAEFGRALGLSRKYSIPFLEYLNEKDVLRRSGDRHYLR</sequence>
<dbReference type="Gene3D" id="2.40.30.10">
    <property type="entry name" value="Translation factors"/>
    <property type="match status" value="1"/>
</dbReference>
<dbReference type="EMBL" id="JBHLTG010000004">
    <property type="protein sequence ID" value="MFC0679803.1"/>
    <property type="molecule type" value="Genomic_DNA"/>
</dbReference>
<dbReference type="SUPFAM" id="SSF52540">
    <property type="entry name" value="P-loop containing nucleoside triphosphate hydrolases"/>
    <property type="match status" value="1"/>
</dbReference>
<dbReference type="SUPFAM" id="SSF46785">
    <property type="entry name" value="Winged helix' DNA-binding domain"/>
    <property type="match status" value="2"/>
</dbReference>
<keyword evidence="3" id="KW-0963">Cytoplasm</keyword>
<evidence type="ECO:0000256" key="8">
    <source>
        <dbReference type="ARBA" id="ARBA00031615"/>
    </source>
</evidence>
<dbReference type="InterPro" id="IPR004535">
    <property type="entry name" value="Transl_elong_SelB"/>
</dbReference>
<dbReference type="GO" id="GO:0003746">
    <property type="term" value="F:translation elongation factor activity"/>
    <property type="evidence" value="ECO:0007669"/>
    <property type="project" value="UniProtKB-KW"/>
</dbReference>
<dbReference type="Gene3D" id="1.10.10.2770">
    <property type="match status" value="1"/>
</dbReference>
<dbReference type="RefSeq" id="WP_386670899.1">
    <property type="nucleotide sequence ID" value="NZ_JBHLTG010000004.1"/>
</dbReference>
<dbReference type="InterPro" id="IPR036388">
    <property type="entry name" value="WH-like_DNA-bd_sf"/>
</dbReference>
<evidence type="ECO:0000259" key="9">
    <source>
        <dbReference type="PROSITE" id="PS51722"/>
    </source>
</evidence>
<dbReference type="InterPro" id="IPR036390">
    <property type="entry name" value="WH_DNA-bd_sf"/>
</dbReference>
<dbReference type="PANTHER" id="PTHR43721:SF11">
    <property type="entry name" value="SELENOCYSTEINE-SPECIFIC ELONGATION FACTOR"/>
    <property type="match status" value="1"/>
</dbReference>
<dbReference type="Pfam" id="PF00009">
    <property type="entry name" value="GTP_EFTU"/>
    <property type="match status" value="1"/>
</dbReference>
<keyword evidence="10" id="KW-0251">Elongation factor</keyword>
<name>A0ABV6RS43_9GAMM</name>
<organism evidence="10 11">
    <name type="scientific">Lysobacter korlensis</name>
    <dbReference type="NCBI Taxonomy" id="553636"/>
    <lineage>
        <taxon>Bacteria</taxon>
        <taxon>Pseudomonadati</taxon>
        <taxon>Pseudomonadota</taxon>
        <taxon>Gammaproteobacteria</taxon>
        <taxon>Lysobacterales</taxon>
        <taxon>Lysobacteraceae</taxon>
        <taxon>Lysobacter</taxon>
    </lineage>
</organism>
<evidence type="ECO:0000313" key="10">
    <source>
        <dbReference type="EMBL" id="MFC0679803.1"/>
    </source>
</evidence>
<protein>
    <recommendedName>
        <fullName evidence="2">Selenocysteine-specific elongation factor</fullName>
    </recommendedName>
    <alternativeName>
        <fullName evidence="8">SelB translation factor</fullName>
    </alternativeName>
</protein>
<comment type="caution">
    <text evidence="10">The sequence shown here is derived from an EMBL/GenBank/DDBJ whole genome shotgun (WGS) entry which is preliminary data.</text>
</comment>
<dbReference type="InterPro" id="IPR015191">
    <property type="entry name" value="SelB_WHD4"/>
</dbReference>
<gene>
    <name evidence="10" type="primary">selB</name>
    <name evidence="10" type="ORF">ACFFGH_18335</name>
</gene>
<comment type="subcellular location">
    <subcellularLocation>
        <location evidence="1">Cytoplasm</location>
    </subcellularLocation>
</comment>
<reference evidence="10 11" key="1">
    <citation type="submission" date="2024-09" db="EMBL/GenBank/DDBJ databases">
        <authorList>
            <person name="Sun Q."/>
            <person name="Mori K."/>
        </authorList>
    </citation>
    <scope>NUCLEOTIDE SEQUENCE [LARGE SCALE GENOMIC DNA]</scope>
    <source>
        <strain evidence="10 11">KCTC 23076</strain>
    </source>
</reference>
<keyword evidence="6" id="KW-0342">GTP-binding</keyword>
<feature type="domain" description="Tr-type G" evidence="9">
    <location>
        <begin position="5"/>
        <end position="179"/>
    </location>
</feature>
<dbReference type="InterPro" id="IPR050055">
    <property type="entry name" value="EF-Tu_GTPase"/>
</dbReference>
<keyword evidence="4" id="KW-0547">Nucleotide-binding</keyword>
<dbReference type="InterPro" id="IPR009000">
    <property type="entry name" value="Transl_B-barrel_sf"/>
</dbReference>
<evidence type="ECO:0000313" key="11">
    <source>
        <dbReference type="Proteomes" id="UP001589896"/>
    </source>
</evidence>
<dbReference type="Pfam" id="PF03144">
    <property type="entry name" value="GTP_EFTU_D2"/>
    <property type="match status" value="1"/>
</dbReference>
<dbReference type="SUPFAM" id="SSF50447">
    <property type="entry name" value="Translation proteins"/>
    <property type="match status" value="1"/>
</dbReference>
<dbReference type="Gene3D" id="1.10.10.10">
    <property type="entry name" value="Winged helix-like DNA-binding domain superfamily/Winged helix DNA-binding domain"/>
    <property type="match status" value="1"/>
</dbReference>
<dbReference type="Gene3D" id="3.40.50.300">
    <property type="entry name" value="P-loop containing nucleotide triphosphate hydrolases"/>
    <property type="match status" value="1"/>
</dbReference>
<dbReference type="Pfam" id="PF09107">
    <property type="entry name" value="WHD_3rd_SelB"/>
    <property type="match status" value="1"/>
</dbReference>
<evidence type="ECO:0000256" key="3">
    <source>
        <dbReference type="ARBA" id="ARBA00022490"/>
    </source>
</evidence>
<dbReference type="InterPro" id="IPR004161">
    <property type="entry name" value="EFTu-like_2"/>
</dbReference>
<dbReference type="NCBIfam" id="TIGR00475">
    <property type="entry name" value="selB"/>
    <property type="match status" value="1"/>
</dbReference>